<dbReference type="GO" id="GO:0004803">
    <property type="term" value="F:transposase activity"/>
    <property type="evidence" value="ECO:0007669"/>
    <property type="project" value="InterPro"/>
</dbReference>
<dbReference type="AlphaFoldDB" id="X0WNA8"/>
<sequence length="134" mass="15071">MHNWLKMHACTGVHTNIVADVVITGEHGADSPQFEPLVRGTAQGFKINEVSADGIYSSRKNHDIVGKLGGRAYIPFRKDATGKAGGSALWKQAYHYFQFHHDEFEKHYHKRSNAESTFGAIKNKFGETIKSRKR</sequence>
<proteinExistence type="predicted"/>
<evidence type="ECO:0000313" key="2">
    <source>
        <dbReference type="EMBL" id="GAG25968.1"/>
    </source>
</evidence>
<evidence type="ECO:0000259" key="1">
    <source>
        <dbReference type="Pfam" id="PF01609"/>
    </source>
</evidence>
<dbReference type="EMBL" id="BARS01034774">
    <property type="protein sequence ID" value="GAG25968.1"/>
    <property type="molecule type" value="Genomic_DNA"/>
</dbReference>
<dbReference type="GO" id="GO:0003677">
    <property type="term" value="F:DNA binding"/>
    <property type="evidence" value="ECO:0007669"/>
    <property type="project" value="InterPro"/>
</dbReference>
<name>X0WNA8_9ZZZZ</name>
<protein>
    <recommendedName>
        <fullName evidence="1">Transposase IS4-like domain-containing protein</fullName>
    </recommendedName>
</protein>
<accession>X0WNA8</accession>
<dbReference type="GO" id="GO:0006313">
    <property type="term" value="P:DNA transposition"/>
    <property type="evidence" value="ECO:0007669"/>
    <property type="project" value="InterPro"/>
</dbReference>
<comment type="caution">
    <text evidence="2">The sequence shown here is derived from an EMBL/GenBank/DDBJ whole genome shotgun (WGS) entry which is preliminary data.</text>
</comment>
<dbReference type="Pfam" id="PF01609">
    <property type="entry name" value="DDE_Tnp_1"/>
    <property type="match status" value="1"/>
</dbReference>
<feature type="domain" description="Transposase IS4-like" evidence="1">
    <location>
        <begin position="2"/>
        <end position="131"/>
    </location>
</feature>
<feature type="non-terminal residue" evidence="2">
    <location>
        <position position="134"/>
    </location>
</feature>
<organism evidence="2">
    <name type="scientific">marine sediment metagenome</name>
    <dbReference type="NCBI Taxonomy" id="412755"/>
    <lineage>
        <taxon>unclassified sequences</taxon>
        <taxon>metagenomes</taxon>
        <taxon>ecological metagenomes</taxon>
    </lineage>
</organism>
<dbReference type="InterPro" id="IPR002559">
    <property type="entry name" value="Transposase_11"/>
</dbReference>
<reference evidence="2" key="1">
    <citation type="journal article" date="2014" name="Front. Microbiol.">
        <title>High frequency of phylogenetically diverse reductive dehalogenase-homologous genes in deep subseafloor sedimentary metagenomes.</title>
        <authorList>
            <person name="Kawai M."/>
            <person name="Futagami T."/>
            <person name="Toyoda A."/>
            <person name="Takaki Y."/>
            <person name="Nishi S."/>
            <person name="Hori S."/>
            <person name="Arai W."/>
            <person name="Tsubouchi T."/>
            <person name="Morono Y."/>
            <person name="Uchiyama I."/>
            <person name="Ito T."/>
            <person name="Fujiyama A."/>
            <person name="Inagaki F."/>
            <person name="Takami H."/>
        </authorList>
    </citation>
    <scope>NUCLEOTIDE SEQUENCE</scope>
    <source>
        <strain evidence="2">Expedition CK06-06</strain>
    </source>
</reference>
<gene>
    <name evidence="2" type="ORF">S01H1_53682</name>
</gene>